<evidence type="ECO:0000256" key="1">
    <source>
        <dbReference type="SAM" id="MobiDB-lite"/>
    </source>
</evidence>
<keyword evidence="2" id="KW-0732">Signal</keyword>
<evidence type="ECO:0000313" key="3">
    <source>
        <dbReference type="EMBL" id="RKP37786.1"/>
    </source>
</evidence>
<gene>
    <name evidence="3" type="ORF">BJ085DRAFT_38106</name>
</gene>
<reference evidence="4" key="1">
    <citation type="journal article" date="2018" name="Nat. Microbiol.">
        <title>Leveraging single-cell genomics to expand the fungal tree of life.</title>
        <authorList>
            <person name="Ahrendt S.R."/>
            <person name="Quandt C.A."/>
            <person name="Ciobanu D."/>
            <person name="Clum A."/>
            <person name="Salamov A."/>
            <person name="Andreopoulos B."/>
            <person name="Cheng J.F."/>
            <person name="Woyke T."/>
            <person name="Pelin A."/>
            <person name="Henrissat B."/>
            <person name="Reynolds N.K."/>
            <person name="Benny G.L."/>
            <person name="Smith M.E."/>
            <person name="James T.Y."/>
            <person name="Grigoriev I.V."/>
        </authorList>
    </citation>
    <scope>NUCLEOTIDE SEQUENCE [LARGE SCALE GENOMIC DNA]</scope>
    <source>
        <strain evidence="4">RSA 468</strain>
    </source>
</reference>
<evidence type="ECO:0000313" key="4">
    <source>
        <dbReference type="Proteomes" id="UP000268162"/>
    </source>
</evidence>
<dbReference type="AlphaFoldDB" id="A0A4P9ZVW3"/>
<protein>
    <submittedName>
        <fullName evidence="3">Uncharacterized protein</fullName>
    </submittedName>
</protein>
<feature type="chain" id="PRO_5020446361" evidence="2">
    <location>
        <begin position="23"/>
        <end position="279"/>
    </location>
</feature>
<accession>A0A4P9ZVW3</accession>
<organism evidence="3 4">
    <name type="scientific">Dimargaris cristalligena</name>
    <dbReference type="NCBI Taxonomy" id="215637"/>
    <lineage>
        <taxon>Eukaryota</taxon>
        <taxon>Fungi</taxon>
        <taxon>Fungi incertae sedis</taxon>
        <taxon>Zoopagomycota</taxon>
        <taxon>Kickxellomycotina</taxon>
        <taxon>Dimargaritomycetes</taxon>
        <taxon>Dimargaritales</taxon>
        <taxon>Dimargaritaceae</taxon>
        <taxon>Dimargaris</taxon>
    </lineage>
</organism>
<evidence type="ECO:0000256" key="2">
    <source>
        <dbReference type="SAM" id="SignalP"/>
    </source>
</evidence>
<sequence length="279" mass="30847">MKLANFPLSVMVLGWTVQFVFGSGDTVDVSPIYESNTGPPLISINPPSSTSSVSSVSKSGIYSDYPYGSGGNGDSSDDDTMVGSAPPGGNRRLVSPQRTIPRLQGGKYQTPRPPLNLNGDDCYNLHFPGKQYPVPREFWSYLNPAYLTKIDPKRNRDPVRFKREVMDMLVAVFRAFSKSKKRGQVLRRDVITPGVLADTTKQRYVVLLSRSNGRSRGQSSGGAESSTQGDVLQVVGVEVIPPQWYLNKQVFYIELSPELEHHQAAVQVLEFCFRPSQLT</sequence>
<proteinExistence type="predicted"/>
<feature type="region of interest" description="Disordered" evidence="1">
    <location>
        <begin position="65"/>
        <end position="97"/>
    </location>
</feature>
<name>A0A4P9ZVW3_9FUNG</name>
<feature type="signal peptide" evidence="2">
    <location>
        <begin position="1"/>
        <end position="22"/>
    </location>
</feature>
<keyword evidence="4" id="KW-1185">Reference proteome</keyword>
<dbReference type="Proteomes" id="UP000268162">
    <property type="component" value="Unassembled WGS sequence"/>
</dbReference>
<dbReference type="EMBL" id="ML002446">
    <property type="protein sequence ID" value="RKP37786.1"/>
    <property type="molecule type" value="Genomic_DNA"/>
</dbReference>